<evidence type="ECO:0000313" key="2">
    <source>
        <dbReference type="Proteomes" id="UP001499967"/>
    </source>
</evidence>
<reference evidence="2" key="1">
    <citation type="journal article" date="2019" name="Int. J. Syst. Evol. Microbiol.">
        <title>The Global Catalogue of Microorganisms (GCM) 10K type strain sequencing project: providing services to taxonomists for standard genome sequencing and annotation.</title>
        <authorList>
            <consortium name="The Broad Institute Genomics Platform"/>
            <consortium name="The Broad Institute Genome Sequencing Center for Infectious Disease"/>
            <person name="Wu L."/>
            <person name="Ma J."/>
        </authorList>
    </citation>
    <scope>NUCLEOTIDE SEQUENCE [LARGE SCALE GENOMIC DNA]</scope>
    <source>
        <strain evidence="2">JCM 11117</strain>
    </source>
</reference>
<comment type="caution">
    <text evidence="1">The sequence shown here is derived from an EMBL/GenBank/DDBJ whole genome shotgun (WGS) entry which is preliminary data.</text>
</comment>
<keyword evidence="2" id="KW-1185">Reference proteome</keyword>
<gene>
    <name evidence="1" type="ORF">GCM10009559_64430</name>
</gene>
<evidence type="ECO:0000313" key="1">
    <source>
        <dbReference type="EMBL" id="GAA0899606.1"/>
    </source>
</evidence>
<sequence>MLRVRKTLFGIDATQTRFEARGFDACEPDVQSHLEGHAAAFVDGYNAALVQDDELLLDAELQRRVAADRRGFAFEGAAMAYTLLDALPLPGRGRFSRLLAGPGAHEPFLIHAGAGWAYARLRRRTWPTTALDPLLQWLHYDGYGFHQVFFARGAVQHVHGARSWDAYGHRAFHQGVGRALWFRCGADPDRIATTVRRFSAHLAADLWSGVGLAATYAGGGPDAALATLAGLSGGQRPALAQGAVAATAARVTARNANSDTERGCAQLCGLTVDEAHALYEKSLDGLVPQEDPMAYETWRTRVQHHFRETGR</sequence>
<proteinExistence type="predicted"/>
<dbReference type="EMBL" id="BAAAHP010000209">
    <property type="protein sequence ID" value="GAA0899606.1"/>
    <property type="molecule type" value="Genomic_DNA"/>
</dbReference>
<dbReference type="InterPro" id="IPR012964">
    <property type="entry name" value="DUF1702"/>
</dbReference>
<organism evidence="1 2">
    <name type="scientific">Pseudonocardia zijingensis</name>
    <dbReference type="NCBI Taxonomy" id="153376"/>
    <lineage>
        <taxon>Bacteria</taxon>
        <taxon>Bacillati</taxon>
        <taxon>Actinomycetota</taxon>
        <taxon>Actinomycetes</taxon>
        <taxon>Pseudonocardiales</taxon>
        <taxon>Pseudonocardiaceae</taxon>
        <taxon>Pseudonocardia</taxon>
    </lineage>
</organism>
<dbReference type="RefSeq" id="WP_343945479.1">
    <property type="nucleotide sequence ID" value="NZ_BAAAHP010000209.1"/>
</dbReference>
<accession>A0ABP3YS64</accession>
<dbReference type="Pfam" id="PF08012">
    <property type="entry name" value="DUF1702"/>
    <property type="match status" value="1"/>
</dbReference>
<dbReference type="Proteomes" id="UP001499967">
    <property type="component" value="Unassembled WGS sequence"/>
</dbReference>
<name>A0ABP3YS64_9PSEU</name>
<protein>
    <submittedName>
        <fullName evidence="1">DUF1702 family protein</fullName>
    </submittedName>
</protein>